<evidence type="ECO:0000256" key="1">
    <source>
        <dbReference type="SAM" id="MobiDB-lite"/>
    </source>
</evidence>
<sequence>MTDSMRRRQFVGSSVLAVGTAGCLETVADAGSGEETDDSDGQSRTEPVSVESDTVLLSVERDGEMRDAVTAQQVAEVGTYEYDDRYGTYYVPLLLTEDGTESFVDALEAVDAFDEPTSTEIHTHLEGEPVDSHALGPDLADAMQSGEFDGQFRPMFPDEESAASFHETLADA</sequence>
<dbReference type="RefSeq" id="WP_090385523.1">
    <property type="nucleotide sequence ID" value="NZ_FNLC01000006.1"/>
</dbReference>
<dbReference type="EMBL" id="FNLC01000006">
    <property type="protein sequence ID" value="SDR42144.1"/>
    <property type="molecule type" value="Genomic_DNA"/>
</dbReference>
<dbReference type="Proteomes" id="UP000198848">
    <property type="component" value="Unassembled WGS sequence"/>
</dbReference>
<feature type="region of interest" description="Disordered" evidence="1">
    <location>
        <begin position="135"/>
        <end position="156"/>
    </location>
</feature>
<proteinExistence type="predicted"/>
<dbReference type="STRING" id="1095778.SAMN04489842_3865"/>
<keyword evidence="3" id="KW-1185">Reference proteome</keyword>
<gene>
    <name evidence="2" type="ORF">SAMN04489842_3865</name>
</gene>
<organism evidence="2 3">
    <name type="scientific">Natronobacterium texcoconense</name>
    <dbReference type="NCBI Taxonomy" id="1095778"/>
    <lineage>
        <taxon>Archaea</taxon>
        <taxon>Methanobacteriati</taxon>
        <taxon>Methanobacteriota</taxon>
        <taxon>Stenosarchaea group</taxon>
        <taxon>Halobacteria</taxon>
        <taxon>Halobacteriales</taxon>
        <taxon>Natrialbaceae</taxon>
        <taxon>Natronobacterium</taxon>
    </lineage>
</organism>
<reference evidence="3" key="1">
    <citation type="submission" date="2016-10" db="EMBL/GenBank/DDBJ databases">
        <authorList>
            <person name="Varghese N."/>
            <person name="Submissions S."/>
        </authorList>
    </citation>
    <scope>NUCLEOTIDE SEQUENCE [LARGE SCALE GENOMIC DNA]</scope>
    <source>
        <strain evidence="3">DSM 24767</strain>
    </source>
</reference>
<dbReference type="AlphaFoldDB" id="A0A1H1IWR6"/>
<evidence type="ECO:0000313" key="3">
    <source>
        <dbReference type="Proteomes" id="UP000198848"/>
    </source>
</evidence>
<dbReference type="PROSITE" id="PS51318">
    <property type="entry name" value="TAT"/>
    <property type="match status" value="1"/>
</dbReference>
<evidence type="ECO:0000313" key="2">
    <source>
        <dbReference type="EMBL" id="SDR42144.1"/>
    </source>
</evidence>
<name>A0A1H1IWR6_NATTX</name>
<feature type="region of interest" description="Disordered" evidence="1">
    <location>
        <begin position="27"/>
        <end position="51"/>
    </location>
</feature>
<protein>
    <submittedName>
        <fullName evidence="2">Uncharacterized protein</fullName>
    </submittedName>
</protein>
<dbReference type="PROSITE" id="PS51257">
    <property type="entry name" value="PROKAR_LIPOPROTEIN"/>
    <property type="match status" value="1"/>
</dbReference>
<dbReference type="InterPro" id="IPR006311">
    <property type="entry name" value="TAT_signal"/>
</dbReference>
<accession>A0A1H1IWR6</accession>